<evidence type="ECO:0008006" key="4">
    <source>
        <dbReference type="Google" id="ProtNLM"/>
    </source>
</evidence>
<proteinExistence type="predicted"/>
<keyword evidence="1" id="KW-1133">Transmembrane helix</keyword>
<evidence type="ECO:0000256" key="1">
    <source>
        <dbReference type="SAM" id="Phobius"/>
    </source>
</evidence>
<gene>
    <name evidence="2" type="ORF">P8X34_11885</name>
</gene>
<dbReference type="RefSeq" id="WP_372825023.1">
    <property type="nucleotide sequence ID" value="NZ_JARRIF010000002.1"/>
</dbReference>
<name>A0ABV4T6C1_9EURY</name>
<dbReference type="Proteomes" id="UP001571980">
    <property type="component" value="Unassembled WGS sequence"/>
</dbReference>
<accession>A0ABV4T6C1</accession>
<feature type="transmembrane region" description="Helical" evidence="1">
    <location>
        <begin position="71"/>
        <end position="100"/>
    </location>
</feature>
<dbReference type="EMBL" id="JARRIG010000009">
    <property type="protein sequence ID" value="MFA4805427.1"/>
    <property type="molecule type" value="Genomic_DNA"/>
</dbReference>
<comment type="caution">
    <text evidence="2">The sequence shown here is derived from an EMBL/GenBank/DDBJ whole genome shotgun (WGS) entry which is preliminary data.</text>
</comment>
<keyword evidence="3" id="KW-1185">Reference proteome</keyword>
<organism evidence="2 3">
    <name type="scientific">Pyrococcus kukulkanii</name>
    <dbReference type="NCBI Taxonomy" id="1609559"/>
    <lineage>
        <taxon>Archaea</taxon>
        <taxon>Methanobacteriati</taxon>
        <taxon>Methanobacteriota</taxon>
        <taxon>Thermococci</taxon>
        <taxon>Thermococcales</taxon>
        <taxon>Thermococcaceae</taxon>
        <taxon>Pyrococcus</taxon>
    </lineage>
</organism>
<reference evidence="2 3" key="1">
    <citation type="submission" date="2023-03" db="EMBL/GenBank/DDBJ databases">
        <title>Speciation in Pyrococcus: adaptation to high temperature as a mechanism.</title>
        <authorList>
            <person name="Gu J."/>
        </authorList>
    </citation>
    <scope>NUCLEOTIDE SEQUENCE [LARGE SCALE GENOMIC DNA]</scope>
    <source>
        <strain evidence="2 3">LMOA34</strain>
    </source>
</reference>
<keyword evidence="1" id="KW-0812">Transmembrane</keyword>
<evidence type="ECO:0000313" key="3">
    <source>
        <dbReference type="Proteomes" id="UP001571980"/>
    </source>
</evidence>
<sequence>MSWWEEFFSGFSGPLKFLDFITNYVWDEIKDKIGDIIQKVIDAILGALKAIWNALKIPYDVLHSLFENMYYWTYSIAGPLAPILFITIVGAVGVGVIWVLKRLYELL</sequence>
<protein>
    <recommendedName>
        <fullName evidence="4">Spiroplasmavirus-related protein</fullName>
    </recommendedName>
</protein>
<evidence type="ECO:0000313" key="2">
    <source>
        <dbReference type="EMBL" id="MFA4805427.1"/>
    </source>
</evidence>
<keyword evidence="1" id="KW-0472">Membrane</keyword>